<comment type="caution">
    <text evidence="3">The sequence shown here is derived from an EMBL/GenBank/DDBJ whole genome shotgun (WGS) entry which is preliminary data.</text>
</comment>
<evidence type="ECO:0000256" key="1">
    <source>
        <dbReference type="SAM" id="MobiDB-lite"/>
    </source>
</evidence>
<feature type="transmembrane region" description="Helical" evidence="2">
    <location>
        <begin position="58"/>
        <end position="79"/>
    </location>
</feature>
<dbReference type="InterPro" id="IPR045428">
    <property type="entry name" value="EACC1"/>
</dbReference>
<reference evidence="3 4" key="1">
    <citation type="submission" date="2021-03" db="EMBL/GenBank/DDBJ databases">
        <authorList>
            <person name="Lee D.-H."/>
        </authorList>
    </citation>
    <scope>NUCLEOTIDE SEQUENCE [LARGE SCALE GENOMIC DNA]</scope>
    <source>
        <strain evidence="3 4">MMS20-R2-23</strain>
    </source>
</reference>
<name>A0ABS3V3D2_9ACTN</name>
<feature type="region of interest" description="Disordered" evidence="1">
    <location>
        <begin position="123"/>
        <end position="148"/>
    </location>
</feature>
<evidence type="ECO:0000256" key="2">
    <source>
        <dbReference type="SAM" id="Phobius"/>
    </source>
</evidence>
<organism evidence="3 4">
    <name type="scientific">Micromonospora antibiotica</name>
    <dbReference type="NCBI Taxonomy" id="2807623"/>
    <lineage>
        <taxon>Bacteria</taxon>
        <taxon>Bacillati</taxon>
        <taxon>Actinomycetota</taxon>
        <taxon>Actinomycetes</taxon>
        <taxon>Micromonosporales</taxon>
        <taxon>Micromonosporaceae</taxon>
        <taxon>Micromonospora</taxon>
    </lineage>
</organism>
<keyword evidence="2" id="KW-1133">Transmembrane helix</keyword>
<protein>
    <submittedName>
        <fullName evidence="3">Uncharacterized protein</fullName>
    </submittedName>
</protein>
<dbReference type="Pfam" id="PF19953">
    <property type="entry name" value="EACC1"/>
    <property type="match status" value="1"/>
</dbReference>
<dbReference type="Proteomes" id="UP000671399">
    <property type="component" value="Unassembled WGS sequence"/>
</dbReference>
<evidence type="ECO:0000313" key="4">
    <source>
        <dbReference type="Proteomes" id="UP000671399"/>
    </source>
</evidence>
<keyword evidence="2" id="KW-0472">Membrane</keyword>
<sequence length="148" mass="15842">MPPSRITMHPGLSTLTATDEPLQRATSELIVDLREVVGLRVTEEDTPGTGHKGGMNDLVIALGGPSVVAGVVTVVRLWLSRDRRRSLIVRSARPGEEPVWIEITGDNIAERTVHETVQRLLGAPDPLDRASELDPGPGSDSDLDPANG</sequence>
<evidence type="ECO:0000313" key="3">
    <source>
        <dbReference type="EMBL" id="MBO4160118.1"/>
    </source>
</evidence>
<proteinExistence type="predicted"/>
<gene>
    <name evidence="3" type="ORF">JQN83_04750</name>
</gene>
<dbReference type="EMBL" id="JAGFWR010000001">
    <property type="protein sequence ID" value="MBO4160118.1"/>
    <property type="molecule type" value="Genomic_DNA"/>
</dbReference>
<accession>A0ABS3V3D2</accession>
<keyword evidence="4" id="KW-1185">Reference proteome</keyword>
<keyword evidence="2" id="KW-0812">Transmembrane</keyword>